<dbReference type="KEGG" id="tps:THAPSDRAFT_38597"/>
<dbReference type="EMBL" id="CM000653">
    <property type="protein sequence ID" value="EED87576.1"/>
    <property type="molecule type" value="Genomic_DNA"/>
</dbReference>
<feature type="modified residue" description="Glycine radical" evidence="10">
    <location>
        <position position="718"/>
    </location>
</feature>
<dbReference type="RefSeq" id="XP_002296497.1">
    <property type="nucleotide sequence ID" value="XM_002296461.1"/>
</dbReference>
<organism evidence="14 15">
    <name type="scientific">Thalassiosira pseudonana</name>
    <name type="common">Marine diatom</name>
    <name type="synonym">Cyclotella nana</name>
    <dbReference type="NCBI Taxonomy" id="35128"/>
    <lineage>
        <taxon>Eukaryota</taxon>
        <taxon>Sar</taxon>
        <taxon>Stramenopiles</taxon>
        <taxon>Ochrophyta</taxon>
        <taxon>Bacillariophyta</taxon>
        <taxon>Coscinodiscophyceae</taxon>
        <taxon>Thalassiosirophycidae</taxon>
        <taxon>Thalassiosirales</taxon>
        <taxon>Thalassiosiraceae</taxon>
        <taxon>Thalassiosira</taxon>
    </lineage>
</organism>
<comment type="subcellular location">
    <subcellularLocation>
        <location evidence="1">Cytoplasm</location>
    </subcellularLocation>
</comment>
<evidence type="ECO:0000256" key="1">
    <source>
        <dbReference type="ARBA" id="ARBA00004496"/>
    </source>
</evidence>
<reference evidence="14" key="3">
    <citation type="submission" date="2008-09" db="EMBL/GenBank/DDBJ databases">
        <authorList>
            <consortium name="Diatom Consortium"/>
            <person name="Grigoriev I."/>
            <person name="Grimwood J."/>
            <person name="Kuo A."/>
            <person name="Otillar R.P."/>
            <person name="Salamov A."/>
            <person name="Detter J.C."/>
            <person name="Schmutz J."/>
            <person name="Lindquist E."/>
            <person name="Shapiro H."/>
            <person name="Lucas S."/>
            <person name="Glavina del Rio T."/>
            <person name="Bruce D."/>
            <person name="Pitluck S."/>
            <person name="Rokhsar D."/>
            <person name="Armbrust V."/>
        </authorList>
    </citation>
    <scope>GENOME REANNOTATION</scope>
    <source>
        <strain evidence="14">CCMP1335</strain>
    </source>
</reference>
<reference evidence="14 15" key="2">
    <citation type="journal article" date="2008" name="Nature">
        <title>The Phaeodactylum genome reveals the evolutionary history of diatom genomes.</title>
        <authorList>
            <person name="Bowler C."/>
            <person name="Allen A.E."/>
            <person name="Badger J.H."/>
            <person name="Grimwood J."/>
            <person name="Jabbari K."/>
            <person name="Kuo A."/>
            <person name="Maheswari U."/>
            <person name="Martens C."/>
            <person name="Maumus F."/>
            <person name="Otillar R.P."/>
            <person name="Rayko E."/>
            <person name="Salamov A."/>
            <person name="Vandepoele K."/>
            <person name="Beszteri B."/>
            <person name="Gruber A."/>
            <person name="Heijde M."/>
            <person name="Katinka M."/>
            <person name="Mock T."/>
            <person name="Valentin K."/>
            <person name="Verret F."/>
            <person name="Berges J.A."/>
            <person name="Brownlee C."/>
            <person name="Cadoret J.P."/>
            <person name="Chiovitti A."/>
            <person name="Choi C.J."/>
            <person name="Coesel S."/>
            <person name="De Martino A."/>
            <person name="Detter J.C."/>
            <person name="Durkin C."/>
            <person name="Falciatore A."/>
            <person name="Fournet J."/>
            <person name="Haruta M."/>
            <person name="Huysman M.J."/>
            <person name="Jenkins B.D."/>
            <person name="Jiroutova K."/>
            <person name="Jorgensen R.E."/>
            <person name="Joubert Y."/>
            <person name="Kaplan A."/>
            <person name="Kroger N."/>
            <person name="Kroth P.G."/>
            <person name="La Roche J."/>
            <person name="Lindquist E."/>
            <person name="Lommer M."/>
            <person name="Martin-Jezequel V."/>
            <person name="Lopez P.J."/>
            <person name="Lucas S."/>
            <person name="Mangogna M."/>
            <person name="McGinnis K."/>
            <person name="Medlin L.K."/>
            <person name="Montsant A."/>
            <person name="Oudot-Le Secq M.P."/>
            <person name="Napoli C."/>
            <person name="Obornik M."/>
            <person name="Parker M.S."/>
            <person name="Petit J.L."/>
            <person name="Porcel B.M."/>
            <person name="Poulsen N."/>
            <person name="Robison M."/>
            <person name="Rychlewski L."/>
            <person name="Rynearson T.A."/>
            <person name="Schmutz J."/>
            <person name="Shapiro H."/>
            <person name="Siaut M."/>
            <person name="Stanley M."/>
            <person name="Sussman M.R."/>
            <person name="Taylor A.R."/>
            <person name="Vardi A."/>
            <person name="von Dassow P."/>
            <person name="Vyverman W."/>
            <person name="Willis A."/>
            <person name="Wyrwicz L.S."/>
            <person name="Rokhsar D.S."/>
            <person name="Weissenbach J."/>
            <person name="Armbrust E.V."/>
            <person name="Green B.R."/>
            <person name="Van de Peer Y."/>
            <person name="Grigoriev I.V."/>
        </authorList>
    </citation>
    <scope>NUCLEOTIDE SEQUENCE [LARGE SCALE GENOMIC DNA]</scope>
    <source>
        <strain evidence="14">CCMP1335</strain>
    </source>
</reference>
<dbReference type="PROSITE" id="PS00850">
    <property type="entry name" value="GLY_RADICAL_1"/>
    <property type="match status" value="1"/>
</dbReference>
<comment type="subunit">
    <text evidence="3">Homodimer.</text>
</comment>
<feature type="domain" description="Glycine radical" evidence="11">
    <location>
        <begin position="620"/>
        <end position="739"/>
    </location>
</feature>
<dbReference type="EMBL" id="DS999415">
    <property type="protein sequence ID" value="EED87193.1"/>
    <property type="molecule type" value="Genomic_DNA"/>
</dbReference>
<comment type="catalytic activity">
    <reaction evidence="9">
        <text>formate + acetyl-CoA = pyruvate + CoA</text>
        <dbReference type="Rhea" id="RHEA:11844"/>
        <dbReference type="ChEBI" id="CHEBI:15361"/>
        <dbReference type="ChEBI" id="CHEBI:15740"/>
        <dbReference type="ChEBI" id="CHEBI:57287"/>
        <dbReference type="ChEBI" id="CHEBI:57288"/>
        <dbReference type="EC" id="2.3.1.54"/>
    </reaction>
</comment>
<evidence type="ECO:0000256" key="6">
    <source>
        <dbReference type="ARBA" id="ARBA00022679"/>
    </source>
</evidence>
<dbReference type="HOGENOM" id="CLU_023898_0_0_1"/>
<keyword evidence="15" id="KW-1185">Reference proteome</keyword>
<evidence type="ECO:0000256" key="3">
    <source>
        <dbReference type="ARBA" id="ARBA00011738"/>
    </source>
</evidence>
<dbReference type="InterPro" id="IPR050244">
    <property type="entry name" value="Auton_GlycylRad_Cofactor"/>
</dbReference>
<reference evidence="14 15" key="1">
    <citation type="journal article" date="2004" name="Science">
        <title>The genome of the diatom Thalassiosira pseudonana: ecology, evolution, and metabolism.</title>
        <authorList>
            <person name="Armbrust E.V."/>
            <person name="Berges J.A."/>
            <person name="Bowler C."/>
            <person name="Green B.R."/>
            <person name="Martinez D."/>
            <person name="Putnam N.H."/>
            <person name="Zhou S."/>
            <person name="Allen A.E."/>
            <person name="Apt K.E."/>
            <person name="Bechner M."/>
            <person name="Brzezinski M.A."/>
            <person name="Chaal B.K."/>
            <person name="Chiovitti A."/>
            <person name="Davis A.K."/>
            <person name="Demarest M.S."/>
            <person name="Detter J.C."/>
            <person name="Glavina T."/>
            <person name="Goodstein D."/>
            <person name="Hadi M.Z."/>
            <person name="Hellsten U."/>
            <person name="Hildebrand M."/>
            <person name="Jenkins B.D."/>
            <person name="Jurka J."/>
            <person name="Kapitonov V.V."/>
            <person name="Kroger N."/>
            <person name="Lau W.W."/>
            <person name="Lane T.W."/>
            <person name="Larimer F.W."/>
            <person name="Lippmeier J.C."/>
            <person name="Lucas S."/>
            <person name="Medina M."/>
            <person name="Montsant A."/>
            <person name="Obornik M."/>
            <person name="Parker M.S."/>
            <person name="Palenik B."/>
            <person name="Pazour G.J."/>
            <person name="Richardson P.M."/>
            <person name="Rynearson T.A."/>
            <person name="Saito M.A."/>
            <person name="Schwartz D.C."/>
            <person name="Thamatrakoln K."/>
            <person name="Valentin K."/>
            <person name="Vardi A."/>
            <person name="Wilkerson F.P."/>
            <person name="Rokhsar D.S."/>
        </authorList>
    </citation>
    <scope>NUCLEOTIDE SEQUENCE [LARGE SCALE GENOMIC DNA]</scope>
    <source>
        <strain evidence="14">CCMP1335</strain>
    </source>
</reference>
<protein>
    <recommendedName>
        <fullName evidence="4">formate C-acetyltransferase</fullName>
        <ecNumber evidence="4">2.3.1.54</ecNumber>
    </recommendedName>
</protein>
<dbReference type="InterPro" id="IPR001150">
    <property type="entry name" value="Gly_radical"/>
</dbReference>
<proteinExistence type="inferred from homology"/>
<evidence type="ECO:0000256" key="7">
    <source>
        <dbReference type="ARBA" id="ARBA00022818"/>
    </source>
</evidence>
<dbReference type="Pfam" id="PF02901">
    <property type="entry name" value="PFL-like"/>
    <property type="match status" value="1"/>
</dbReference>
<name>B8CF70_THAPS</name>
<accession>B8LBJ5</accession>
<dbReference type="KEGG" id="tps:THAPSDRAFT_36702"/>
<dbReference type="PIRSF" id="PIRSF000379">
    <property type="entry name" value="For_Ac_trans_1"/>
    <property type="match status" value="1"/>
</dbReference>
<dbReference type="GO" id="GO:0005829">
    <property type="term" value="C:cytosol"/>
    <property type="evidence" value="ECO:0000318"/>
    <property type="project" value="GO_Central"/>
</dbReference>
<evidence type="ECO:0000256" key="4">
    <source>
        <dbReference type="ARBA" id="ARBA00013214"/>
    </source>
</evidence>
<evidence type="ECO:0000259" key="12">
    <source>
        <dbReference type="PROSITE" id="PS51554"/>
    </source>
</evidence>
<dbReference type="PANTHER" id="PTHR30191">
    <property type="entry name" value="FORMATE ACETYLTRANSFERASE"/>
    <property type="match status" value="1"/>
</dbReference>
<dbReference type="FunFam" id="3.20.70.20:FF:000011">
    <property type="entry name" value="Formate acetyltransferase"/>
    <property type="match status" value="1"/>
</dbReference>
<dbReference type="GeneID" id="7445419"/>
<keyword evidence="6" id="KW-0808">Transferase</keyword>
<dbReference type="InterPro" id="IPR004184">
    <property type="entry name" value="PFL_dom"/>
</dbReference>
<dbReference type="PROSITE" id="PS51149">
    <property type="entry name" value="GLY_RADICAL_2"/>
    <property type="match status" value="1"/>
</dbReference>
<dbReference type="EC" id="2.3.1.54" evidence="4"/>
<sequence length="739" mass="81419">MPGDCDVKSFINRYTTLYDGDASFLAGPTQRTQKALQKVKTLLALEREKGGVLSVDADIPSTITSHAPGYLLSKEEDVIVGLQAEEPLKRTCKPHGGFGVVKKALESYGYEPGEKLKVFADEVTTHNDLTFSIYTDKMKQARHAHLLTGLPDGYGRGRIIADYRRIALYGVDALIQLKQADFAAVTGSSVEAMRLRSEIFHQIKALKELLVMADSYGVDLRQPASTFKDAAQALWLGHTAALKEQDGAAMSAGRWDSFLDIYAEKDLAAGVATEEDIQEVVDVMVLKMRLVRHVRTPEYNELFTGDPTWTTLALGGATEDSKSMVTKTTYRFLHSLRNLGPAPEPNLTVLWSKVHSSHFKEYCAQLSIDTSSIQYENDDLMRPIFGSDYAIACCVSAMRIGTDMQFFGARTNLAKLLLMVLNGGRDELEGQLLSEPLAEACREAGIGAGDDDTPLDYEKVSKLYFDVAIPWMAELYADTMNCIHYSHDATSYENLQMALHNSNVNHFMAFGIAGLSVVADSLSSIKYGSMYPVRDENGLTVGFKQHHSEKDVPFFGNDNPKVDDIAVRVVDAFYEELKKQKLYKDAMATVSVLTITSNIVYGKSTGSTPDGRLMGEPFGPGANPMHNRDTNGALASLSSVAKLPYASCMDGISNTFGLTPTALGSLSCDRGKNLVSLLDGYFGKNGHHLNINVLNRKLLEDAHIHPEKYPDLTIRVSGYAVRFNQLTPEQRKEVLMRTM</sequence>
<evidence type="ECO:0000259" key="11">
    <source>
        <dbReference type="PROSITE" id="PS51149"/>
    </source>
</evidence>
<feature type="domain" description="PFL" evidence="12">
    <location>
        <begin position="12"/>
        <end position="613"/>
    </location>
</feature>
<feature type="non-terminal residue" evidence="14">
    <location>
        <position position="739"/>
    </location>
</feature>
<dbReference type="SUPFAM" id="SSF51998">
    <property type="entry name" value="PFL-like glycyl radical enzymes"/>
    <property type="match status" value="1"/>
</dbReference>
<evidence type="ECO:0000313" key="15">
    <source>
        <dbReference type="Proteomes" id="UP000001449"/>
    </source>
</evidence>
<dbReference type="eggNOG" id="ENOG502QSG9">
    <property type="taxonomic scope" value="Eukaryota"/>
</dbReference>
<evidence type="ECO:0000256" key="5">
    <source>
        <dbReference type="ARBA" id="ARBA00022490"/>
    </source>
</evidence>
<evidence type="ECO:0000313" key="13">
    <source>
        <dbReference type="EMBL" id="EED87193.1"/>
    </source>
</evidence>
<dbReference type="Gene3D" id="3.20.70.20">
    <property type="match status" value="1"/>
</dbReference>
<dbReference type="PANTHER" id="PTHR30191:SF0">
    <property type="entry name" value="FORMATE ACETYLTRANSFERASE 1"/>
    <property type="match status" value="1"/>
</dbReference>
<evidence type="ECO:0000256" key="9">
    <source>
        <dbReference type="ARBA" id="ARBA00049029"/>
    </source>
</evidence>
<dbReference type="Proteomes" id="UP000001449">
    <property type="component" value="Chromosome 22"/>
</dbReference>
<keyword evidence="5" id="KW-0963">Cytoplasm</keyword>
<dbReference type="PaxDb" id="35128-Thaps36702"/>
<comment type="similarity">
    <text evidence="2">Belongs to the glycyl radical enzyme (GRE) family. PFL subfamily.</text>
</comment>
<evidence type="ECO:0000313" key="14">
    <source>
        <dbReference type="EMBL" id="EED87576.1"/>
    </source>
</evidence>
<dbReference type="Pfam" id="PF01228">
    <property type="entry name" value="Gly_radical"/>
    <property type="match status" value="1"/>
</dbReference>
<dbReference type="STRING" id="35128.B8CF70"/>
<keyword evidence="8" id="KW-0012">Acyltransferase</keyword>
<dbReference type="RefSeq" id="XP_002294796.1">
    <property type="nucleotide sequence ID" value="XM_002294760.1"/>
</dbReference>
<dbReference type="Proteomes" id="UP000001449">
    <property type="component" value="Chromosome 11"/>
</dbReference>
<evidence type="ECO:0000256" key="8">
    <source>
        <dbReference type="ARBA" id="ARBA00023315"/>
    </source>
</evidence>
<dbReference type="GeneID" id="7449465"/>
<evidence type="ECO:0000256" key="2">
    <source>
        <dbReference type="ARBA" id="ARBA00008375"/>
    </source>
</evidence>
<dbReference type="PROSITE" id="PS51554">
    <property type="entry name" value="PFL"/>
    <property type="match status" value="1"/>
</dbReference>
<dbReference type="GO" id="GO:0008861">
    <property type="term" value="F:formate C-acetyltransferase activity"/>
    <property type="evidence" value="ECO:0000318"/>
    <property type="project" value="GO_Central"/>
</dbReference>
<dbReference type="AlphaFoldDB" id="B8CF70"/>
<evidence type="ECO:0000256" key="10">
    <source>
        <dbReference type="PROSITE-ProRule" id="PRU00493"/>
    </source>
</evidence>
<dbReference type="InterPro" id="IPR019777">
    <property type="entry name" value="Form_AcTrfase_GR_CS"/>
</dbReference>
<keyword evidence="7 10" id="KW-0556">Organic radical</keyword>
<accession>B8CF70</accession>
<gene>
    <name evidence="13" type="ORF">THAPSDRAFT_36702</name>
    <name evidence="14" type="ORF">THAPSDRAFT_38597</name>
</gene>